<keyword evidence="1" id="KW-1133">Transmembrane helix</keyword>
<gene>
    <name evidence="2" type="ORF">AB3G37_03620</name>
</gene>
<feature type="transmembrane region" description="Helical" evidence="1">
    <location>
        <begin position="231"/>
        <end position="255"/>
    </location>
</feature>
<evidence type="ECO:0000256" key="1">
    <source>
        <dbReference type="SAM" id="Phobius"/>
    </source>
</evidence>
<dbReference type="AlphaFoldDB" id="A0AB39VSR4"/>
<accession>A0AB39VSR4</accession>
<keyword evidence="1" id="KW-0472">Membrane</keyword>
<evidence type="ECO:0000313" key="2">
    <source>
        <dbReference type="EMBL" id="XDU73216.1"/>
    </source>
</evidence>
<organism evidence="2">
    <name type="scientific">Rouxiella sp. WC2420</name>
    <dbReference type="NCBI Taxonomy" id="3234145"/>
    <lineage>
        <taxon>Bacteria</taxon>
        <taxon>Pseudomonadati</taxon>
        <taxon>Pseudomonadota</taxon>
        <taxon>Gammaproteobacteria</taxon>
        <taxon>Enterobacterales</taxon>
        <taxon>Yersiniaceae</taxon>
        <taxon>Rouxiella</taxon>
    </lineage>
</organism>
<dbReference type="RefSeq" id="WP_369789738.1">
    <property type="nucleotide sequence ID" value="NZ_CP165628.1"/>
</dbReference>
<reference evidence="2" key="1">
    <citation type="submission" date="2024-07" db="EMBL/GenBank/DDBJ databases">
        <authorList>
            <person name="Biller S.J."/>
        </authorList>
    </citation>
    <scope>NUCLEOTIDE SEQUENCE</scope>
    <source>
        <strain evidence="2">WC2420</strain>
    </source>
</reference>
<proteinExistence type="predicted"/>
<name>A0AB39VSR4_9GAMM</name>
<dbReference type="EMBL" id="CP165628">
    <property type="protein sequence ID" value="XDU73216.1"/>
    <property type="molecule type" value="Genomic_DNA"/>
</dbReference>
<feature type="transmembrane region" description="Helical" evidence="1">
    <location>
        <begin position="192"/>
        <end position="211"/>
    </location>
</feature>
<protein>
    <submittedName>
        <fullName evidence="2">Uncharacterized protein</fullName>
    </submittedName>
</protein>
<sequence>MVINKTSSPAMLRSVSESSIYQSTCDSDSTHSLDYLDLAQASQQLTNKLLLALQQPSEAEITATLGALNEILIAAERQESDDSFSTLSTDAQLLCDELSHYIFENEALVDCELCSRLRDINDSNPPPKSHYEGCWMRLKNVLCMAADGDVCRYLHNARNIAVRTVLCVALPTLLRQIVAYGTEYIFSEASRFTLATLAGTLPLILNLAGGVREYLQGTSTAVSTFSRALNIGVSAAAMIAAASTGVLAGLASTMVSFQAYSVMREGAQSCIRLDNHLPVKAISTFATAGMYIPNQIATSLTMSAIASPSGSAAALLQANYRDVWLNDLSRAALNTLGEAVDLSVFSGLNAMQNRIKLRNELTIGLPDKKHMADTFFNALAARMALMNTPILVSTALNTALAEYFDKHTLGQLDDIICAGVLGCLYPSFVATIVAHPDKLDISDISEA</sequence>
<feature type="transmembrane region" description="Helical" evidence="1">
    <location>
        <begin position="160"/>
        <end position="180"/>
    </location>
</feature>
<keyword evidence="1" id="KW-0812">Transmembrane</keyword>